<evidence type="ECO:0008006" key="5">
    <source>
        <dbReference type="Google" id="ProtNLM"/>
    </source>
</evidence>
<protein>
    <recommendedName>
        <fullName evidence="5">DNA repair protein</fullName>
    </recommendedName>
</protein>
<proteinExistence type="predicted"/>
<dbReference type="Proteomes" id="UP000175691">
    <property type="component" value="Unassembled WGS sequence"/>
</dbReference>
<evidence type="ECO:0000313" key="4">
    <source>
        <dbReference type="Proteomes" id="UP000175691"/>
    </source>
</evidence>
<feature type="transmembrane region" description="Helical" evidence="2">
    <location>
        <begin position="6"/>
        <end position="26"/>
    </location>
</feature>
<sequence length="139" mass="15773">MDVSALSLLAIATGLLAVVAVIWLYFHFTKRLTHLIQTHLESESRADILSDDVKNLENQIAEMQTRSMVQGKHMRELADQCDQFENQLREVKLQDPSMRLYTRAAELVKSGASVEEVMQACDLPRAEAELLMSMHSQRS</sequence>
<name>A0A1E7Z5S3_9ALTE</name>
<dbReference type="OrthoDB" id="5600183at2"/>
<organism evidence="3 4">
    <name type="scientific">Alteromonas confluentis</name>
    <dbReference type="NCBI Taxonomy" id="1656094"/>
    <lineage>
        <taxon>Bacteria</taxon>
        <taxon>Pseudomonadati</taxon>
        <taxon>Pseudomonadota</taxon>
        <taxon>Gammaproteobacteria</taxon>
        <taxon>Alteromonadales</taxon>
        <taxon>Alteromonadaceae</taxon>
        <taxon>Alteromonas/Salinimonas group</taxon>
        <taxon>Alteromonas</taxon>
    </lineage>
</organism>
<keyword evidence="2" id="KW-1133">Transmembrane helix</keyword>
<keyword evidence="2" id="KW-0472">Membrane</keyword>
<accession>A0A1E7Z5S3</accession>
<dbReference type="AlphaFoldDB" id="A0A1E7Z5S3"/>
<comment type="caution">
    <text evidence="3">The sequence shown here is derived from an EMBL/GenBank/DDBJ whole genome shotgun (WGS) entry which is preliminary data.</text>
</comment>
<evidence type="ECO:0000313" key="3">
    <source>
        <dbReference type="EMBL" id="OFC68909.1"/>
    </source>
</evidence>
<evidence type="ECO:0000256" key="2">
    <source>
        <dbReference type="SAM" id="Phobius"/>
    </source>
</evidence>
<keyword evidence="4" id="KW-1185">Reference proteome</keyword>
<reference evidence="3 4" key="1">
    <citation type="submission" date="2016-08" db="EMBL/GenBank/DDBJ databases">
        <authorList>
            <person name="Seilhamer J.J."/>
        </authorList>
    </citation>
    <scope>NUCLEOTIDE SEQUENCE [LARGE SCALE GENOMIC DNA]</scope>
    <source>
        <strain evidence="3 4">KCTC 42603</strain>
    </source>
</reference>
<evidence type="ECO:0000256" key="1">
    <source>
        <dbReference type="SAM" id="Coils"/>
    </source>
</evidence>
<gene>
    <name evidence="3" type="ORF">BFC18_19375</name>
</gene>
<dbReference type="InterPro" id="IPR021244">
    <property type="entry name" value="DUF2802"/>
</dbReference>
<dbReference type="STRING" id="1656094.BFC18_19375"/>
<dbReference type="RefSeq" id="WP_070127013.1">
    <property type="nucleotide sequence ID" value="NZ_MDHN01000041.1"/>
</dbReference>
<feature type="coiled-coil region" evidence="1">
    <location>
        <begin position="39"/>
        <end position="94"/>
    </location>
</feature>
<dbReference type="EMBL" id="MDHN01000041">
    <property type="protein sequence ID" value="OFC68909.1"/>
    <property type="molecule type" value="Genomic_DNA"/>
</dbReference>
<dbReference type="Pfam" id="PF10975">
    <property type="entry name" value="DUF2802"/>
    <property type="match status" value="1"/>
</dbReference>
<keyword evidence="2" id="KW-0812">Transmembrane</keyword>
<keyword evidence="1" id="KW-0175">Coiled coil</keyword>